<proteinExistence type="predicted"/>
<keyword evidence="4" id="KW-1185">Reference proteome</keyword>
<accession>A0A9J5W1M5</accession>
<evidence type="ECO:0000256" key="1">
    <source>
        <dbReference type="SAM" id="Coils"/>
    </source>
</evidence>
<dbReference type="Proteomes" id="UP000824120">
    <property type="component" value="Chromosome 12"/>
</dbReference>
<feature type="compositionally biased region" description="Basic residues" evidence="2">
    <location>
        <begin position="356"/>
        <end position="367"/>
    </location>
</feature>
<feature type="region of interest" description="Disordered" evidence="2">
    <location>
        <begin position="207"/>
        <end position="240"/>
    </location>
</feature>
<dbReference type="EMBL" id="JACXVP010000012">
    <property type="protein sequence ID" value="KAG5569248.1"/>
    <property type="molecule type" value="Genomic_DNA"/>
</dbReference>
<evidence type="ECO:0000313" key="3">
    <source>
        <dbReference type="EMBL" id="KAG5569248.1"/>
    </source>
</evidence>
<dbReference type="AlphaFoldDB" id="A0A9J5W1M5"/>
<evidence type="ECO:0000313" key="4">
    <source>
        <dbReference type="Proteomes" id="UP000824120"/>
    </source>
</evidence>
<name>A0A9J5W1M5_SOLCO</name>
<feature type="region of interest" description="Disordered" evidence="2">
    <location>
        <begin position="343"/>
        <end position="367"/>
    </location>
</feature>
<sequence>MEFMGTRYLNNLLVHDNSQQKKVAKMGIWDFISSGTETVKRNSPDLATPVTKVCKSTYYYSAAAVRMIDNVVRVNGVQKLGQYIYMPDEEGRAKIVNFNTKFVKNASVYVSSLPIYSQTIREMEIESKKNQNTLCDKEITGNSSKDTSSTVPPVLLDGAEMLENRELQLSSENKVQVDSSTTEESVMGIIQQFRAVAGKLFNRRGQEKPSDAYASEGEYSGGVSSPVTKTSSPVKYDGTQSDEYVFYPDGREKISDILCKLRKFAIVSAVDESLKTVASGSKIVKEGSKDKSPSRPRLDKQDFTVMMEEMQAKMEKLQDDMNNMKQQNEVSAKCANGLDSFEFSDEPIKSSTPTKSKPKKVLIRSRM</sequence>
<dbReference type="OrthoDB" id="1251556at2759"/>
<comment type="caution">
    <text evidence="3">The sequence shown here is derived from an EMBL/GenBank/DDBJ whole genome shotgun (WGS) entry which is preliminary data.</text>
</comment>
<reference evidence="3 4" key="1">
    <citation type="submission" date="2020-09" db="EMBL/GenBank/DDBJ databases">
        <title>De no assembly of potato wild relative species, Solanum commersonii.</title>
        <authorList>
            <person name="Cho K."/>
        </authorList>
    </citation>
    <scope>NUCLEOTIDE SEQUENCE [LARGE SCALE GENOMIC DNA]</scope>
    <source>
        <strain evidence="3">LZ3.2</strain>
        <tissue evidence="3">Leaf</tissue>
    </source>
</reference>
<evidence type="ECO:0000256" key="2">
    <source>
        <dbReference type="SAM" id="MobiDB-lite"/>
    </source>
</evidence>
<organism evidence="3 4">
    <name type="scientific">Solanum commersonii</name>
    <name type="common">Commerson's wild potato</name>
    <name type="synonym">Commerson's nightshade</name>
    <dbReference type="NCBI Taxonomy" id="4109"/>
    <lineage>
        <taxon>Eukaryota</taxon>
        <taxon>Viridiplantae</taxon>
        <taxon>Streptophyta</taxon>
        <taxon>Embryophyta</taxon>
        <taxon>Tracheophyta</taxon>
        <taxon>Spermatophyta</taxon>
        <taxon>Magnoliopsida</taxon>
        <taxon>eudicotyledons</taxon>
        <taxon>Gunneridae</taxon>
        <taxon>Pentapetalae</taxon>
        <taxon>asterids</taxon>
        <taxon>lamiids</taxon>
        <taxon>Solanales</taxon>
        <taxon>Solanaceae</taxon>
        <taxon>Solanoideae</taxon>
        <taxon>Solaneae</taxon>
        <taxon>Solanum</taxon>
    </lineage>
</organism>
<protein>
    <submittedName>
        <fullName evidence="3">Uncharacterized protein</fullName>
    </submittedName>
</protein>
<feature type="coiled-coil region" evidence="1">
    <location>
        <begin position="300"/>
        <end position="327"/>
    </location>
</feature>
<keyword evidence="1" id="KW-0175">Coiled coil</keyword>
<feature type="compositionally biased region" description="Low complexity" evidence="2">
    <location>
        <begin position="221"/>
        <end position="235"/>
    </location>
</feature>
<gene>
    <name evidence="3" type="ORF">H5410_059014</name>
</gene>